<dbReference type="STRING" id="985054.SAMN05444358_10669"/>
<evidence type="ECO:0000256" key="2">
    <source>
        <dbReference type="SAM" id="SignalP"/>
    </source>
</evidence>
<dbReference type="Proteomes" id="UP000183400">
    <property type="component" value="Unassembled WGS sequence"/>
</dbReference>
<evidence type="ECO:0008006" key="5">
    <source>
        <dbReference type="Google" id="ProtNLM"/>
    </source>
</evidence>
<dbReference type="EMBL" id="FNNP01000006">
    <property type="protein sequence ID" value="SDX47237.1"/>
    <property type="molecule type" value="Genomic_DNA"/>
</dbReference>
<evidence type="ECO:0000313" key="4">
    <source>
        <dbReference type="Proteomes" id="UP000183400"/>
    </source>
</evidence>
<evidence type="ECO:0000256" key="1">
    <source>
        <dbReference type="SAM" id="MobiDB-lite"/>
    </source>
</evidence>
<name>A0A1H3BZ96_9RHOB</name>
<dbReference type="OrthoDB" id="7791409at2"/>
<dbReference type="AlphaFoldDB" id="A0A1H3BZ96"/>
<accession>A0A1H3BZ96</accession>
<keyword evidence="2" id="KW-0732">Signal</keyword>
<keyword evidence="4" id="KW-1185">Reference proteome</keyword>
<sequence>MTVFLRRGCGAALAYAVATQGVFADVTANDVWADWQAYLGGMGYDVTGEQNVSGSVTTISNMTMAMAIPDTEGTFDMVIPEMTLTENGDGTVNIGFPASFPMSISGEAEDETFSADLIYSHDALEMVVSGTPENMTYDYSANSLNLALDSLEFDGETVTDDMLALNVQMNEIAGSSQMEIGEKRDIAQQFTASSLSYDVAFNEPESEDTGRISGKLGDLKFDGDTIIPPGIDVSNVQDIYKAGFAASGTFTYASGSTEMAGTSEGEPFSLSSSSEGGSFTGSIDAQRLVYDLAQNGTKLAVTTADLPFPIEMAMANAGLKFEFPVQASEEIQPFGFGMNLTDFTMSDILWSMIDPAGTLPRDPATIALDTTGTAKVLVDFMDPEAVEELETSDVAPGELHSLKINELLVSLVGAELTGDGDFAFDNSNTEEFDGLPAPSGVANLKLVGANALLDKLIGMGLVSENDALGARMMMGLMAVPGEEPDTLNSKIEFTEDGQILANGQRIK</sequence>
<feature type="signal peptide" evidence="2">
    <location>
        <begin position="1"/>
        <end position="24"/>
    </location>
</feature>
<feature type="region of interest" description="Disordered" evidence="1">
    <location>
        <begin position="257"/>
        <end position="276"/>
    </location>
</feature>
<reference evidence="4" key="1">
    <citation type="submission" date="2016-10" db="EMBL/GenBank/DDBJ databases">
        <authorList>
            <person name="Varghese N."/>
            <person name="Submissions S."/>
        </authorList>
    </citation>
    <scope>NUCLEOTIDE SEQUENCE [LARGE SCALE GENOMIC DNA]</scope>
    <source>
        <strain evidence="4">DSM 27839</strain>
    </source>
</reference>
<feature type="compositionally biased region" description="Low complexity" evidence="1">
    <location>
        <begin position="262"/>
        <end position="276"/>
    </location>
</feature>
<protein>
    <recommendedName>
        <fullName evidence="5">DUF2125 domain-containing protein</fullName>
    </recommendedName>
</protein>
<dbReference type="RefSeq" id="WP_074737667.1">
    <property type="nucleotide sequence ID" value="NZ_FNNP01000006.1"/>
</dbReference>
<proteinExistence type="predicted"/>
<feature type="chain" id="PRO_5010364042" description="DUF2125 domain-containing protein" evidence="2">
    <location>
        <begin position="25"/>
        <end position="507"/>
    </location>
</feature>
<gene>
    <name evidence="3" type="ORF">SAMN05444358_10669</name>
</gene>
<evidence type="ECO:0000313" key="3">
    <source>
        <dbReference type="EMBL" id="SDX47237.1"/>
    </source>
</evidence>
<organism evidence="3 4">
    <name type="scientific">Ruegeria halocynthiae</name>
    <dbReference type="NCBI Taxonomy" id="985054"/>
    <lineage>
        <taxon>Bacteria</taxon>
        <taxon>Pseudomonadati</taxon>
        <taxon>Pseudomonadota</taxon>
        <taxon>Alphaproteobacteria</taxon>
        <taxon>Rhodobacterales</taxon>
        <taxon>Roseobacteraceae</taxon>
        <taxon>Ruegeria</taxon>
    </lineage>
</organism>